<keyword evidence="6 8" id="KW-0732">Signal</keyword>
<reference evidence="9 10" key="1">
    <citation type="journal article" date="2010" name="Nature">
        <title>Genome sequencing and analysis of the model grass Brachypodium distachyon.</title>
        <authorList>
            <consortium name="International Brachypodium Initiative"/>
        </authorList>
    </citation>
    <scope>NUCLEOTIDE SEQUENCE [LARGE SCALE GENOMIC DNA]</scope>
    <source>
        <strain evidence="9 10">Bd21</strain>
    </source>
</reference>
<dbReference type="PANTHER" id="PTHR34783">
    <property type="entry name" value="DEFENSIN-LIKE PROTEIN 144-RELATED"/>
    <property type="match status" value="1"/>
</dbReference>
<evidence type="ECO:0000256" key="5">
    <source>
        <dbReference type="ARBA" id="ARBA00022577"/>
    </source>
</evidence>
<evidence type="ECO:0000256" key="4">
    <source>
        <dbReference type="ARBA" id="ARBA00022529"/>
    </source>
</evidence>
<keyword evidence="5" id="KW-0295">Fungicide</keyword>
<evidence type="ECO:0000313" key="9">
    <source>
        <dbReference type="EMBL" id="KQJ99308.1"/>
    </source>
</evidence>
<name>A0A0Q3FM72_BRADI</name>
<dbReference type="EMBL" id="CM000882">
    <property type="protein sequence ID" value="KQJ99308.1"/>
    <property type="molecule type" value="Genomic_DNA"/>
</dbReference>
<feature type="signal peptide" evidence="8">
    <location>
        <begin position="1"/>
        <end position="20"/>
    </location>
</feature>
<dbReference type="AlphaFoldDB" id="A0A0Q3FM72"/>
<dbReference type="EnsemblPlants" id="KQJ99308">
    <property type="protein sequence ID" value="KQJ99308"/>
    <property type="gene ID" value="BRADI_3g42524v3"/>
</dbReference>
<sequence length="87" mass="9498">MRATQRLLLTLAFLVLASDAVMKASTEGRIQPEYCTTMIIPSRVPCDPDACDNDCYKNLHGGGMCNSVGCLCAFCENIPPEKRSMPI</sequence>
<evidence type="ECO:0000313" key="11">
    <source>
        <dbReference type="Proteomes" id="UP000008810"/>
    </source>
</evidence>
<organism evidence="9">
    <name type="scientific">Brachypodium distachyon</name>
    <name type="common">Purple false brome</name>
    <name type="synonym">Trachynia distachya</name>
    <dbReference type="NCBI Taxonomy" id="15368"/>
    <lineage>
        <taxon>Eukaryota</taxon>
        <taxon>Viridiplantae</taxon>
        <taxon>Streptophyta</taxon>
        <taxon>Embryophyta</taxon>
        <taxon>Tracheophyta</taxon>
        <taxon>Spermatophyta</taxon>
        <taxon>Magnoliopsida</taxon>
        <taxon>Liliopsida</taxon>
        <taxon>Poales</taxon>
        <taxon>Poaceae</taxon>
        <taxon>BOP clade</taxon>
        <taxon>Pooideae</taxon>
        <taxon>Stipodae</taxon>
        <taxon>Brachypodieae</taxon>
        <taxon>Brachypodium</taxon>
    </lineage>
</organism>
<comment type="subcellular location">
    <subcellularLocation>
        <location evidence="1">Secreted</location>
    </subcellularLocation>
</comment>
<evidence type="ECO:0000256" key="3">
    <source>
        <dbReference type="ARBA" id="ARBA00022525"/>
    </source>
</evidence>
<dbReference type="GO" id="GO:0050832">
    <property type="term" value="P:defense response to fungus"/>
    <property type="evidence" value="ECO:0007669"/>
    <property type="project" value="UniProtKB-KW"/>
</dbReference>
<dbReference type="InParanoid" id="A0A0Q3FM72"/>
<reference evidence="10" key="3">
    <citation type="submission" date="2018-08" db="UniProtKB">
        <authorList>
            <consortium name="EnsemblPlants"/>
        </authorList>
    </citation>
    <scope>IDENTIFICATION</scope>
    <source>
        <strain evidence="10">cv. Bd21</strain>
    </source>
</reference>
<dbReference type="GO" id="GO:0005576">
    <property type="term" value="C:extracellular region"/>
    <property type="evidence" value="ECO:0007669"/>
    <property type="project" value="UniProtKB-SubCell"/>
</dbReference>
<protein>
    <recommendedName>
        <fullName evidence="12">Knottin scorpion toxin-like domain-containing protein</fullName>
    </recommendedName>
</protein>
<keyword evidence="4" id="KW-0929">Antimicrobial</keyword>
<dbReference type="Gramene" id="KQJ99308">
    <property type="protein sequence ID" value="KQJ99308"/>
    <property type="gene ID" value="BRADI_3g42524v3"/>
</dbReference>
<evidence type="ECO:0000256" key="1">
    <source>
        <dbReference type="ARBA" id="ARBA00004613"/>
    </source>
</evidence>
<evidence type="ECO:0000313" key="10">
    <source>
        <dbReference type="EnsemblPlants" id="KQJ99308"/>
    </source>
</evidence>
<keyword evidence="11" id="KW-1185">Reference proteome</keyword>
<evidence type="ECO:0000256" key="6">
    <source>
        <dbReference type="ARBA" id="ARBA00022729"/>
    </source>
</evidence>
<evidence type="ECO:0000256" key="2">
    <source>
        <dbReference type="ARBA" id="ARBA00006722"/>
    </source>
</evidence>
<evidence type="ECO:0008006" key="12">
    <source>
        <dbReference type="Google" id="ProtNLM"/>
    </source>
</evidence>
<proteinExistence type="inferred from homology"/>
<evidence type="ECO:0000256" key="8">
    <source>
        <dbReference type="SAM" id="SignalP"/>
    </source>
</evidence>
<dbReference type="PANTHER" id="PTHR34783:SF1">
    <property type="entry name" value="DEFENSIN-LIKE PROTEIN 144-RELATED"/>
    <property type="match status" value="1"/>
</dbReference>
<reference evidence="9" key="2">
    <citation type="submission" date="2017-06" db="EMBL/GenBank/DDBJ databases">
        <title>WGS assembly of Brachypodium distachyon.</title>
        <authorList>
            <consortium name="The International Brachypodium Initiative"/>
            <person name="Lucas S."/>
            <person name="Harmon-Smith M."/>
            <person name="Lail K."/>
            <person name="Tice H."/>
            <person name="Grimwood J."/>
            <person name="Bruce D."/>
            <person name="Barry K."/>
            <person name="Shu S."/>
            <person name="Lindquist E."/>
            <person name="Wang M."/>
            <person name="Pitluck S."/>
            <person name="Vogel J.P."/>
            <person name="Garvin D.F."/>
            <person name="Mockler T.C."/>
            <person name="Schmutz J."/>
            <person name="Rokhsar D."/>
            <person name="Bevan M.W."/>
        </authorList>
    </citation>
    <scope>NUCLEOTIDE SEQUENCE</scope>
    <source>
        <strain evidence="9">Bd21</strain>
    </source>
</reference>
<keyword evidence="3" id="KW-0964">Secreted</keyword>
<dbReference type="Proteomes" id="UP000008810">
    <property type="component" value="Chromosome 3"/>
</dbReference>
<dbReference type="Pfam" id="PF07333">
    <property type="entry name" value="SLR1-BP"/>
    <property type="match status" value="1"/>
</dbReference>
<comment type="similarity">
    <text evidence="2">Belongs to the DEFL family.</text>
</comment>
<evidence type="ECO:0000256" key="7">
    <source>
        <dbReference type="ARBA" id="ARBA00022821"/>
    </source>
</evidence>
<dbReference type="GO" id="GO:0031640">
    <property type="term" value="P:killing of cells of another organism"/>
    <property type="evidence" value="ECO:0007669"/>
    <property type="project" value="UniProtKB-KW"/>
</dbReference>
<gene>
    <name evidence="9" type="ORF">BRADI_3g42524v3</name>
</gene>
<dbReference type="InterPro" id="IPR010851">
    <property type="entry name" value="DEFL"/>
</dbReference>
<accession>A0A0Q3FM72</accession>
<keyword evidence="7" id="KW-0611">Plant defense</keyword>
<feature type="chain" id="PRO_5036297486" description="Knottin scorpion toxin-like domain-containing protein" evidence="8">
    <location>
        <begin position="21"/>
        <end position="87"/>
    </location>
</feature>